<evidence type="ECO:0000256" key="3">
    <source>
        <dbReference type="ARBA" id="ARBA00022490"/>
    </source>
</evidence>
<comment type="similarity">
    <text evidence="1 9 10">Belongs to the TRAFAC class translation factor GTPase superfamily. Classic translation factor GTPase family. IF-2 subfamily.</text>
</comment>
<dbReference type="Gene3D" id="3.40.50.300">
    <property type="entry name" value="P-loop containing nucleotide triphosphate hydrolases"/>
    <property type="match status" value="1"/>
</dbReference>
<organism evidence="12 13">
    <name type="scientific">Candidatus Onthovivens merdipullorum</name>
    <dbReference type="NCBI Taxonomy" id="2840889"/>
    <lineage>
        <taxon>Bacteria</taxon>
        <taxon>Bacillati</taxon>
        <taxon>Bacillota</taxon>
        <taxon>Bacilli</taxon>
        <taxon>Bacillales</taxon>
        <taxon>Candidatus Onthovivens</taxon>
    </lineage>
</organism>
<dbReference type="InterPro" id="IPR009000">
    <property type="entry name" value="Transl_B-barrel_sf"/>
</dbReference>
<evidence type="ECO:0000313" key="13">
    <source>
        <dbReference type="Proteomes" id="UP000823613"/>
    </source>
</evidence>
<evidence type="ECO:0000313" key="12">
    <source>
        <dbReference type="EMBL" id="MBO8427625.1"/>
    </source>
</evidence>
<comment type="subcellular location">
    <subcellularLocation>
        <location evidence="9">Cytoplasm</location>
    </subcellularLocation>
</comment>
<accession>A0A9D9GUE1</accession>
<dbReference type="InterPro" id="IPR015760">
    <property type="entry name" value="TIF_IF2"/>
</dbReference>
<reference evidence="12" key="2">
    <citation type="journal article" date="2021" name="PeerJ">
        <title>Extensive microbial diversity within the chicken gut microbiome revealed by metagenomics and culture.</title>
        <authorList>
            <person name="Gilroy R."/>
            <person name="Ravi A."/>
            <person name="Getino M."/>
            <person name="Pursley I."/>
            <person name="Horton D.L."/>
            <person name="Alikhan N.F."/>
            <person name="Baker D."/>
            <person name="Gharbi K."/>
            <person name="Hall N."/>
            <person name="Watson M."/>
            <person name="Adriaenssens E.M."/>
            <person name="Foster-Nyarko E."/>
            <person name="Jarju S."/>
            <person name="Secka A."/>
            <person name="Antonio M."/>
            <person name="Oren A."/>
            <person name="Chaudhuri R.R."/>
            <person name="La Ragione R."/>
            <person name="Hildebrand F."/>
            <person name="Pallen M.J."/>
        </authorList>
    </citation>
    <scope>NUCLEOTIDE SEQUENCE</scope>
    <source>
        <strain evidence="12">11159</strain>
    </source>
</reference>
<dbReference type="FunFam" id="2.40.30.10:FF:000007">
    <property type="entry name" value="Translation initiation factor IF-2"/>
    <property type="match status" value="1"/>
</dbReference>
<dbReference type="Pfam" id="PF11987">
    <property type="entry name" value="IF-2"/>
    <property type="match status" value="1"/>
</dbReference>
<dbReference type="PROSITE" id="PS01176">
    <property type="entry name" value="IF2"/>
    <property type="match status" value="1"/>
</dbReference>
<keyword evidence="6 9" id="KW-0648">Protein biosynthesis</keyword>
<dbReference type="SUPFAM" id="SSF50447">
    <property type="entry name" value="Translation proteins"/>
    <property type="match status" value="2"/>
</dbReference>
<dbReference type="AlphaFoldDB" id="A0A9D9GUE1"/>
<keyword evidence="3 9" id="KW-0963">Cytoplasm</keyword>
<comment type="caution">
    <text evidence="12">The sequence shown here is derived from an EMBL/GenBank/DDBJ whole genome shotgun (WGS) entry which is preliminary data.</text>
</comment>
<dbReference type="FunFam" id="2.40.30.10:FF:000008">
    <property type="entry name" value="Translation initiation factor IF-2"/>
    <property type="match status" value="1"/>
</dbReference>
<dbReference type="FunFam" id="3.40.50.300:FF:000019">
    <property type="entry name" value="Translation initiation factor IF-2"/>
    <property type="match status" value="1"/>
</dbReference>
<dbReference type="NCBIfam" id="TIGR00231">
    <property type="entry name" value="small_GTP"/>
    <property type="match status" value="1"/>
</dbReference>
<reference evidence="12" key="1">
    <citation type="submission" date="2020-10" db="EMBL/GenBank/DDBJ databases">
        <authorList>
            <person name="Gilroy R."/>
        </authorList>
    </citation>
    <scope>NUCLEOTIDE SEQUENCE</scope>
    <source>
        <strain evidence="12">11159</strain>
    </source>
</reference>
<evidence type="ECO:0000259" key="11">
    <source>
        <dbReference type="PROSITE" id="PS51722"/>
    </source>
</evidence>
<evidence type="ECO:0000256" key="2">
    <source>
        <dbReference type="ARBA" id="ARBA00020675"/>
    </source>
</evidence>
<dbReference type="Gene3D" id="3.40.50.10050">
    <property type="entry name" value="Translation initiation factor IF- 2, domain 3"/>
    <property type="match status" value="1"/>
</dbReference>
<dbReference type="PANTHER" id="PTHR43381">
    <property type="entry name" value="TRANSLATION INITIATION FACTOR IF-2-RELATED"/>
    <property type="match status" value="1"/>
</dbReference>
<dbReference type="InterPro" id="IPR000178">
    <property type="entry name" value="TF_IF2_bacterial-like"/>
</dbReference>
<dbReference type="CDD" id="cd03692">
    <property type="entry name" value="mtIF2_IVc"/>
    <property type="match status" value="1"/>
</dbReference>
<dbReference type="Proteomes" id="UP000823613">
    <property type="component" value="Unassembled WGS sequence"/>
</dbReference>
<dbReference type="Gene3D" id="2.40.30.10">
    <property type="entry name" value="Translation factors"/>
    <property type="match status" value="2"/>
</dbReference>
<dbReference type="InterPro" id="IPR006847">
    <property type="entry name" value="IF2_N"/>
</dbReference>
<keyword evidence="5 9" id="KW-0547">Nucleotide-binding</keyword>
<dbReference type="InterPro" id="IPR000795">
    <property type="entry name" value="T_Tr_GTP-bd_dom"/>
</dbReference>
<dbReference type="CDD" id="cd03702">
    <property type="entry name" value="IF2_mtIF2_II"/>
    <property type="match status" value="1"/>
</dbReference>
<evidence type="ECO:0000256" key="6">
    <source>
        <dbReference type="ARBA" id="ARBA00022917"/>
    </source>
</evidence>
<dbReference type="InterPro" id="IPR023115">
    <property type="entry name" value="TIF_IF2_dom3"/>
</dbReference>
<feature type="domain" description="Tr-type G" evidence="11">
    <location>
        <begin position="111"/>
        <end position="280"/>
    </location>
</feature>
<dbReference type="GO" id="GO:0005525">
    <property type="term" value="F:GTP binding"/>
    <property type="evidence" value="ECO:0007669"/>
    <property type="project" value="UniProtKB-KW"/>
</dbReference>
<feature type="region of interest" description="G-domain" evidence="9">
    <location>
        <begin position="114"/>
        <end position="262"/>
    </location>
</feature>
<dbReference type="Pfam" id="PF04760">
    <property type="entry name" value="IF2_N"/>
    <property type="match status" value="1"/>
</dbReference>
<dbReference type="SUPFAM" id="SSF52540">
    <property type="entry name" value="P-loop containing nucleoside triphosphate hydrolases"/>
    <property type="match status" value="1"/>
</dbReference>
<dbReference type="HAMAP" id="MF_00100_B">
    <property type="entry name" value="IF_2_B"/>
    <property type="match status" value="1"/>
</dbReference>
<sequence length="609" mass="67195">MKKKNDERVSNIKQVDSKSNKDYAKVNGGVFVFTKSITVGELAKSLNVSASDIIKKLFLKGKMVNINQYLDDDTIGELCLEFGYDFKKEETVNEEDFEKLTFEDKKEDLEERPPVVTIMGHVDHGKTTLIDAIRNSNLAGEEYGGISQEIGAYQKSYKGKKITFIDTPGHKAFSAMRMRGASVTDIVVLVVAADDGVMPQTIEAIDHAKAAKVPIIVAINKMDMPGADPEKVINELMKYDIIAEKYGGENIVCEISAKKKIGIDNLLEAILLEAEMLELRANPKRYAYGTVLEANLDKGEGAKATLLVQNGTLYSSDYIVCGTSYGKVRRMTNEHSQILKEATPSTPVSVIGLSEVPQAGDHFMAFPTEKQAKEIASKRQLKKLEEERASNNGVTSLDDLYKKINEGSLTQINIVLKTDTTGSAEACKSSLEKLSNDQVKVNVIRAASGGITESDILLAKASGALIYGFNVRPTGLVRKKAEEDKVEIRLHRIIYALIEEVEDAINGLTKKEEVEKVAGQAEVRNIFKVSKVGTIAGSYVTDGEIHRDGLCRVIRDGVIVYEGKIETLRRFKDDVKVVNSGFECGIKISNFNDVHEGDIIENYEMVEKE</sequence>
<dbReference type="Pfam" id="PF22042">
    <property type="entry name" value="EF-G_D2"/>
    <property type="match status" value="1"/>
</dbReference>
<feature type="binding site" evidence="9">
    <location>
        <begin position="120"/>
        <end position="127"/>
    </location>
    <ligand>
        <name>GTP</name>
        <dbReference type="ChEBI" id="CHEBI:37565"/>
    </ligand>
</feature>
<feature type="binding site" evidence="9">
    <location>
        <begin position="166"/>
        <end position="170"/>
    </location>
    <ligand>
        <name>GTP</name>
        <dbReference type="ChEBI" id="CHEBI:37565"/>
    </ligand>
</feature>
<evidence type="ECO:0000256" key="1">
    <source>
        <dbReference type="ARBA" id="ARBA00007733"/>
    </source>
</evidence>
<dbReference type="NCBIfam" id="TIGR00487">
    <property type="entry name" value="IF-2"/>
    <property type="match status" value="1"/>
</dbReference>
<evidence type="ECO:0000256" key="9">
    <source>
        <dbReference type="HAMAP-Rule" id="MF_00100"/>
    </source>
</evidence>
<evidence type="ECO:0000256" key="8">
    <source>
        <dbReference type="ARBA" id="ARBA00025162"/>
    </source>
</evidence>
<dbReference type="GO" id="GO:0003924">
    <property type="term" value="F:GTPase activity"/>
    <property type="evidence" value="ECO:0007669"/>
    <property type="project" value="UniProtKB-UniRule"/>
</dbReference>
<evidence type="ECO:0000256" key="10">
    <source>
        <dbReference type="RuleBase" id="RU000644"/>
    </source>
</evidence>
<dbReference type="InterPro" id="IPR036925">
    <property type="entry name" value="TIF_IF2_dom3_sf"/>
</dbReference>
<name>A0A9D9GUE1_9BACL</name>
<dbReference type="InterPro" id="IPR053905">
    <property type="entry name" value="EF-G-like_DII"/>
</dbReference>
<dbReference type="Pfam" id="PF00009">
    <property type="entry name" value="GTP_EFTU"/>
    <property type="match status" value="1"/>
</dbReference>
<protein>
    <recommendedName>
        <fullName evidence="2 9">Translation initiation factor IF-2</fullName>
    </recommendedName>
</protein>
<dbReference type="EMBL" id="JADIMY010000077">
    <property type="protein sequence ID" value="MBO8427625.1"/>
    <property type="molecule type" value="Genomic_DNA"/>
</dbReference>
<dbReference type="InterPro" id="IPR005225">
    <property type="entry name" value="Small_GTP-bd"/>
</dbReference>
<keyword evidence="7 9" id="KW-0342">GTP-binding</keyword>
<evidence type="ECO:0000256" key="4">
    <source>
        <dbReference type="ARBA" id="ARBA00022540"/>
    </source>
</evidence>
<evidence type="ECO:0000256" key="5">
    <source>
        <dbReference type="ARBA" id="ARBA00022741"/>
    </source>
</evidence>
<dbReference type="InterPro" id="IPR027417">
    <property type="entry name" value="P-loop_NTPase"/>
</dbReference>
<keyword evidence="4 9" id="KW-0396">Initiation factor</keyword>
<dbReference type="InterPro" id="IPR044145">
    <property type="entry name" value="IF2_II"/>
</dbReference>
<dbReference type="GO" id="GO:0003743">
    <property type="term" value="F:translation initiation factor activity"/>
    <property type="evidence" value="ECO:0007669"/>
    <property type="project" value="UniProtKB-UniRule"/>
</dbReference>
<dbReference type="FunFam" id="3.40.50.10050:FF:000001">
    <property type="entry name" value="Translation initiation factor IF-2"/>
    <property type="match status" value="1"/>
</dbReference>
<dbReference type="GO" id="GO:0005829">
    <property type="term" value="C:cytosol"/>
    <property type="evidence" value="ECO:0007669"/>
    <property type="project" value="TreeGrafter"/>
</dbReference>
<gene>
    <name evidence="9 12" type="primary">infB</name>
    <name evidence="12" type="ORF">IAC58_03635</name>
</gene>
<dbReference type="CDD" id="cd01887">
    <property type="entry name" value="IF2_eIF5B"/>
    <property type="match status" value="1"/>
</dbReference>
<dbReference type="PANTHER" id="PTHR43381:SF5">
    <property type="entry name" value="TR-TYPE G DOMAIN-CONTAINING PROTEIN"/>
    <property type="match status" value="1"/>
</dbReference>
<dbReference type="PROSITE" id="PS51722">
    <property type="entry name" value="G_TR_2"/>
    <property type="match status" value="1"/>
</dbReference>
<evidence type="ECO:0000256" key="7">
    <source>
        <dbReference type="ARBA" id="ARBA00023134"/>
    </source>
</evidence>
<comment type="function">
    <text evidence="8 9 10">One of the essential components for the initiation of protein synthesis. Protects formylmethionyl-tRNA from spontaneous hydrolysis and promotes its binding to the 30S ribosomal subunits. Also involved in the hydrolysis of GTP during the formation of the 70S ribosomal complex.</text>
</comment>
<proteinExistence type="inferred from homology"/>
<dbReference type="SUPFAM" id="SSF52156">
    <property type="entry name" value="Initiation factor IF2/eIF5b, domain 3"/>
    <property type="match status" value="1"/>
</dbReference>
<feature type="binding site" evidence="9">
    <location>
        <begin position="220"/>
        <end position="223"/>
    </location>
    <ligand>
        <name>GTP</name>
        <dbReference type="ChEBI" id="CHEBI:37565"/>
    </ligand>
</feature>